<feature type="transmembrane region" description="Helical" evidence="6">
    <location>
        <begin position="117"/>
        <end position="133"/>
    </location>
</feature>
<evidence type="ECO:0000256" key="6">
    <source>
        <dbReference type="SAM" id="Phobius"/>
    </source>
</evidence>
<comment type="similarity">
    <text evidence="2">Belongs to the EamA transporter family.</text>
</comment>
<evidence type="ECO:0000256" key="5">
    <source>
        <dbReference type="ARBA" id="ARBA00023136"/>
    </source>
</evidence>
<accession>A0ABT6NH80</accession>
<feature type="transmembrane region" description="Helical" evidence="6">
    <location>
        <begin position="173"/>
        <end position="196"/>
    </location>
</feature>
<evidence type="ECO:0000313" key="9">
    <source>
        <dbReference type="Proteomes" id="UP001158045"/>
    </source>
</evidence>
<feature type="transmembrane region" description="Helical" evidence="6">
    <location>
        <begin position="65"/>
        <end position="82"/>
    </location>
</feature>
<dbReference type="InterPro" id="IPR037185">
    <property type="entry name" value="EmrE-like"/>
</dbReference>
<keyword evidence="9" id="KW-1185">Reference proteome</keyword>
<feature type="transmembrane region" description="Helical" evidence="6">
    <location>
        <begin position="35"/>
        <end position="53"/>
    </location>
</feature>
<feature type="transmembrane region" description="Helical" evidence="6">
    <location>
        <begin position="202"/>
        <end position="219"/>
    </location>
</feature>
<keyword evidence="5 6" id="KW-0472">Membrane</keyword>
<dbReference type="PANTHER" id="PTHR22911:SF6">
    <property type="entry name" value="SOLUTE CARRIER FAMILY 35 MEMBER G1"/>
    <property type="match status" value="1"/>
</dbReference>
<comment type="caution">
    <text evidence="8">The sequence shown here is derived from an EMBL/GenBank/DDBJ whole genome shotgun (WGS) entry which is preliminary data.</text>
</comment>
<feature type="domain" description="EamA" evidence="7">
    <location>
        <begin position="4"/>
        <end position="133"/>
    </location>
</feature>
<keyword evidence="4 6" id="KW-1133">Transmembrane helix</keyword>
<name>A0ABT6NH80_9FIRM</name>
<reference evidence="8 9" key="1">
    <citation type="submission" date="2023-04" db="EMBL/GenBank/DDBJ databases">
        <title>Fusibacter bizertensis strain WBS, isolated from littoral bottom sediments of the Arctic seas - biochemical and genomic analysis.</title>
        <authorList>
            <person name="Brioukhanov A.L."/>
        </authorList>
    </citation>
    <scope>NUCLEOTIDE SEQUENCE [LARGE SCALE GENOMIC DNA]</scope>
    <source>
        <strain evidence="8 9">WBS</strain>
    </source>
</reference>
<comment type="subcellular location">
    <subcellularLocation>
        <location evidence="1">Membrane</location>
        <topology evidence="1">Multi-pass membrane protein</topology>
    </subcellularLocation>
</comment>
<gene>
    <name evidence="8" type="ORF">QE109_16530</name>
</gene>
<dbReference type="EMBL" id="JARYZI010000016">
    <property type="protein sequence ID" value="MDH8679766.1"/>
    <property type="molecule type" value="Genomic_DNA"/>
</dbReference>
<dbReference type="RefSeq" id="WP_281095661.1">
    <property type="nucleotide sequence ID" value="NZ_JARYZI010000016.1"/>
</dbReference>
<dbReference type="Pfam" id="PF00892">
    <property type="entry name" value="EamA"/>
    <property type="match status" value="2"/>
</dbReference>
<feature type="transmembrane region" description="Helical" evidence="6">
    <location>
        <begin position="256"/>
        <end position="274"/>
    </location>
</feature>
<protein>
    <submittedName>
        <fullName evidence="8">DMT family transporter</fullName>
    </submittedName>
</protein>
<evidence type="ECO:0000256" key="4">
    <source>
        <dbReference type="ARBA" id="ARBA00022989"/>
    </source>
</evidence>
<proteinExistence type="inferred from homology"/>
<evidence type="ECO:0000256" key="1">
    <source>
        <dbReference type="ARBA" id="ARBA00004141"/>
    </source>
</evidence>
<organism evidence="8 9">
    <name type="scientific">Fusibacter bizertensis</name>
    <dbReference type="NCBI Taxonomy" id="1488331"/>
    <lineage>
        <taxon>Bacteria</taxon>
        <taxon>Bacillati</taxon>
        <taxon>Bacillota</taxon>
        <taxon>Clostridia</taxon>
        <taxon>Eubacteriales</taxon>
        <taxon>Eubacteriales Family XII. Incertae Sedis</taxon>
        <taxon>Fusibacter</taxon>
    </lineage>
</organism>
<feature type="transmembrane region" description="Helical" evidence="6">
    <location>
        <begin position="231"/>
        <end position="250"/>
    </location>
</feature>
<dbReference type="PANTHER" id="PTHR22911">
    <property type="entry name" value="ACYL-MALONYL CONDENSING ENZYME-RELATED"/>
    <property type="match status" value="1"/>
</dbReference>
<feature type="transmembrane region" description="Helical" evidence="6">
    <location>
        <begin position="139"/>
        <end position="161"/>
    </location>
</feature>
<feature type="domain" description="EamA" evidence="7">
    <location>
        <begin position="144"/>
        <end position="273"/>
    </location>
</feature>
<sequence>MKQKGIIYILLSALFFSIMAASVKSVPDLPLSEKIFFRNFVGLVAVFFTVVRMKIPLKVHNPRLMLMRALLGLTGVGLYYAALELLPLADAVILNKLSPFFVMIFASFFLKEKIGKYQKLALVIGVLGALLVIKPTFDVSILPALLALLSAAFAGAAYTVIRKLTEYDQPTVIVFYFCLISSVVLVPFMVIEGFVVPNFKELLGLLSIGISALLAQLFMTNAYKYAPASELSVYTYVNIVFSALWGFLLWTEIPDFISIIGGLLIISAAFVNYFSKRMKTVK</sequence>
<evidence type="ECO:0000313" key="8">
    <source>
        <dbReference type="EMBL" id="MDH8679766.1"/>
    </source>
</evidence>
<keyword evidence="3 6" id="KW-0812">Transmembrane</keyword>
<evidence type="ECO:0000256" key="3">
    <source>
        <dbReference type="ARBA" id="ARBA00022692"/>
    </source>
</evidence>
<feature type="transmembrane region" description="Helical" evidence="6">
    <location>
        <begin position="88"/>
        <end position="110"/>
    </location>
</feature>
<evidence type="ECO:0000259" key="7">
    <source>
        <dbReference type="Pfam" id="PF00892"/>
    </source>
</evidence>
<evidence type="ECO:0000256" key="2">
    <source>
        <dbReference type="ARBA" id="ARBA00007362"/>
    </source>
</evidence>
<dbReference type="SUPFAM" id="SSF103481">
    <property type="entry name" value="Multidrug resistance efflux transporter EmrE"/>
    <property type="match status" value="2"/>
</dbReference>
<dbReference type="InterPro" id="IPR000620">
    <property type="entry name" value="EamA_dom"/>
</dbReference>
<dbReference type="Proteomes" id="UP001158045">
    <property type="component" value="Unassembled WGS sequence"/>
</dbReference>